<keyword evidence="3" id="KW-1185">Reference proteome</keyword>
<protein>
    <submittedName>
        <fullName evidence="2">Uncharacterized protein</fullName>
    </submittedName>
</protein>
<keyword evidence="1" id="KW-0732">Signal</keyword>
<evidence type="ECO:0000313" key="3">
    <source>
        <dbReference type="Proteomes" id="UP000835052"/>
    </source>
</evidence>
<evidence type="ECO:0000313" key="2">
    <source>
        <dbReference type="EMBL" id="CAD6186767.1"/>
    </source>
</evidence>
<gene>
    <name evidence="2" type="ORF">CAUJ_LOCUS2686</name>
</gene>
<sequence length="71" mass="8406">MMRPSRPRAFLLLSLLLLLQLAAAQFLSEDELSDETQWRRERRSGLLFGKLARIWGSNDKRFVLRPMPDYK</sequence>
<dbReference type="OrthoDB" id="5845918at2759"/>
<dbReference type="AlphaFoldDB" id="A0A8S1GSU6"/>
<proteinExistence type="predicted"/>
<dbReference type="EMBL" id="CAJGYM010000005">
    <property type="protein sequence ID" value="CAD6186767.1"/>
    <property type="molecule type" value="Genomic_DNA"/>
</dbReference>
<organism evidence="2 3">
    <name type="scientific">Caenorhabditis auriculariae</name>
    <dbReference type="NCBI Taxonomy" id="2777116"/>
    <lineage>
        <taxon>Eukaryota</taxon>
        <taxon>Metazoa</taxon>
        <taxon>Ecdysozoa</taxon>
        <taxon>Nematoda</taxon>
        <taxon>Chromadorea</taxon>
        <taxon>Rhabditida</taxon>
        <taxon>Rhabditina</taxon>
        <taxon>Rhabditomorpha</taxon>
        <taxon>Rhabditoidea</taxon>
        <taxon>Rhabditidae</taxon>
        <taxon>Peloderinae</taxon>
        <taxon>Caenorhabditis</taxon>
    </lineage>
</organism>
<evidence type="ECO:0000256" key="1">
    <source>
        <dbReference type="SAM" id="SignalP"/>
    </source>
</evidence>
<comment type="caution">
    <text evidence="2">The sequence shown here is derived from an EMBL/GenBank/DDBJ whole genome shotgun (WGS) entry which is preliminary data.</text>
</comment>
<dbReference type="Proteomes" id="UP000835052">
    <property type="component" value="Unassembled WGS sequence"/>
</dbReference>
<name>A0A8S1GSU6_9PELO</name>
<feature type="signal peptide" evidence="1">
    <location>
        <begin position="1"/>
        <end position="24"/>
    </location>
</feature>
<accession>A0A8S1GSU6</accession>
<feature type="chain" id="PRO_5035919392" evidence="1">
    <location>
        <begin position="25"/>
        <end position="71"/>
    </location>
</feature>
<reference evidence="2" key="1">
    <citation type="submission" date="2020-10" db="EMBL/GenBank/DDBJ databases">
        <authorList>
            <person name="Kikuchi T."/>
        </authorList>
    </citation>
    <scope>NUCLEOTIDE SEQUENCE</scope>
    <source>
        <strain evidence="2">NKZ352</strain>
    </source>
</reference>